<dbReference type="InterPro" id="IPR004254">
    <property type="entry name" value="AdipoR/HlyIII-related"/>
</dbReference>
<dbReference type="Proteomes" id="UP001158066">
    <property type="component" value="Unassembled WGS sequence"/>
</dbReference>
<evidence type="ECO:0000256" key="6">
    <source>
        <dbReference type="ARBA" id="ARBA00023136"/>
    </source>
</evidence>
<evidence type="ECO:0000256" key="1">
    <source>
        <dbReference type="ARBA" id="ARBA00004651"/>
    </source>
</evidence>
<feature type="transmembrane region" description="Helical" evidence="8">
    <location>
        <begin position="12"/>
        <end position="29"/>
    </location>
</feature>
<feature type="binding site" evidence="7">
    <location>
        <position position="58"/>
    </location>
    <ligand>
        <name>Zn(2+)</name>
        <dbReference type="ChEBI" id="CHEBI:29105"/>
    </ligand>
</feature>
<protein>
    <submittedName>
        <fullName evidence="9">Hemolysin III</fullName>
    </submittedName>
</protein>
<dbReference type="PANTHER" id="PTHR20855">
    <property type="entry name" value="ADIPOR/PROGESTIN RECEPTOR-RELATED"/>
    <property type="match status" value="1"/>
</dbReference>
<dbReference type="RefSeq" id="WP_283409037.1">
    <property type="nucleotide sequence ID" value="NZ_FXUF01000005.1"/>
</dbReference>
<sequence>MKPTERVSFYSHLAGALLFVPGTILLLFLSRQHWPLMTVSAIYGLSVIFLFTASSLYHYFKKAEGEVSLWRKLDHFAIFVMIAGTYTPVTYVYLTGWLRTGILIFQWSLVLAGFFFKFFYLKAPRWVYTTIYLLMGWSAIFTIKPLFAAMSNWSFFLLFAGGVSFTIGAVFYMIKKPVCFPGFGFHEIFHFFILAGGIFHYLLVLLAVR</sequence>
<gene>
    <name evidence="9" type="ORF">SAMN06296020_105114</name>
</gene>
<evidence type="ECO:0000256" key="8">
    <source>
        <dbReference type="SAM" id="Phobius"/>
    </source>
</evidence>
<keyword evidence="7" id="KW-0479">Metal-binding</keyword>
<dbReference type="PANTHER" id="PTHR20855:SF3">
    <property type="entry name" value="LD03007P"/>
    <property type="match status" value="1"/>
</dbReference>
<name>A0AA46AIU7_9CLOT</name>
<keyword evidence="5 8" id="KW-1133">Transmembrane helix</keyword>
<feature type="transmembrane region" description="Helical" evidence="8">
    <location>
        <begin position="75"/>
        <end position="94"/>
    </location>
</feature>
<evidence type="ECO:0000256" key="2">
    <source>
        <dbReference type="ARBA" id="ARBA00008488"/>
    </source>
</evidence>
<accession>A0AA46AIU7</accession>
<dbReference type="EMBL" id="FXUF01000005">
    <property type="protein sequence ID" value="SMP54321.1"/>
    <property type="molecule type" value="Genomic_DNA"/>
</dbReference>
<keyword evidence="7" id="KW-0862">Zinc</keyword>
<feature type="binding site" evidence="7">
    <location>
        <position position="186"/>
    </location>
    <ligand>
        <name>Zn(2+)</name>
        <dbReference type="ChEBI" id="CHEBI:29105"/>
    </ligand>
</feature>
<dbReference type="NCBIfam" id="TIGR01065">
    <property type="entry name" value="hlyIII"/>
    <property type="match status" value="1"/>
</dbReference>
<evidence type="ECO:0000256" key="3">
    <source>
        <dbReference type="ARBA" id="ARBA00022475"/>
    </source>
</evidence>
<evidence type="ECO:0000313" key="10">
    <source>
        <dbReference type="Proteomes" id="UP001158066"/>
    </source>
</evidence>
<dbReference type="GO" id="GO:0140911">
    <property type="term" value="F:pore-forming activity"/>
    <property type="evidence" value="ECO:0007669"/>
    <property type="project" value="InterPro"/>
</dbReference>
<evidence type="ECO:0000256" key="5">
    <source>
        <dbReference type="ARBA" id="ARBA00022989"/>
    </source>
</evidence>
<dbReference type="GO" id="GO:0046872">
    <property type="term" value="F:metal ion binding"/>
    <property type="evidence" value="ECO:0007669"/>
    <property type="project" value="UniProtKB-KW"/>
</dbReference>
<feature type="transmembrane region" description="Helical" evidence="8">
    <location>
        <begin position="155"/>
        <end position="174"/>
    </location>
</feature>
<comment type="similarity">
    <text evidence="2">Belongs to the UPF0073 (Hly-III) family.</text>
</comment>
<evidence type="ECO:0000256" key="4">
    <source>
        <dbReference type="ARBA" id="ARBA00022692"/>
    </source>
</evidence>
<comment type="caution">
    <text evidence="9">The sequence shown here is derived from an EMBL/GenBank/DDBJ whole genome shotgun (WGS) entry which is preliminary data.</text>
</comment>
<proteinExistence type="inferred from homology"/>
<reference evidence="9" key="1">
    <citation type="submission" date="2017-05" db="EMBL/GenBank/DDBJ databases">
        <authorList>
            <person name="Varghese N."/>
            <person name="Submissions S."/>
        </authorList>
    </citation>
    <scope>NUCLEOTIDE SEQUENCE</scope>
    <source>
        <strain evidence="9">Su22</strain>
    </source>
</reference>
<keyword evidence="6 8" id="KW-0472">Membrane</keyword>
<keyword evidence="4 8" id="KW-0812">Transmembrane</keyword>
<feature type="transmembrane region" description="Helical" evidence="8">
    <location>
        <begin position="189"/>
        <end position="208"/>
    </location>
</feature>
<keyword evidence="10" id="KW-1185">Reference proteome</keyword>
<dbReference type="GO" id="GO:0005886">
    <property type="term" value="C:plasma membrane"/>
    <property type="evidence" value="ECO:0007669"/>
    <property type="project" value="UniProtKB-SubCell"/>
</dbReference>
<dbReference type="Pfam" id="PF03006">
    <property type="entry name" value="HlyIII"/>
    <property type="match status" value="1"/>
</dbReference>
<dbReference type="AlphaFoldDB" id="A0AA46AIU7"/>
<organism evidence="9 10">
    <name type="scientific">Anoxynatronum buryatiense</name>
    <dbReference type="NCBI Taxonomy" id="489973"/>
    <lineage>
        <taxon>Bacteria</taxon>
        <taxon>Bacillati</taxon>
        <taxon>Bacillota</taxon>
        <taxon>Clostridia</taxon>
        <taxon>Eubacteriales</taxon>
        <taxon>Clostridiaceae</taxon>
        <taxon>Anoxynatronum</taxon>
    </lineage>
</organism>
<comment type="subcellular location">
    <subcellularLocation>
        <location evidence="1">Cell membrane</location>
        <topology evidence="1">Multi-pass membrane protein</topology>
    </subcellularLocation>
</comment>
<evidence type="ECO:0000313" key="9">
    <source>
        <dbReference type="EMBL" id="SMP54321.1"/>
    </source>
</evidence>
<feature type="transmembrane region" description="Helical" evidence="8">
    <location>
        <begin position="101"/>
        <end position="120"/>
    </location>
</feature>
<evidence type="ECO:0000256" key="7">
    <source>
        <dbReference type="PIRSR" id="PIRSR604254-1"/>
    </source>
</evidence>
<dbReference type="InterPro" id="IPR005744">
    <property type="entry name" value="Hy-lIII"/>
</dbReference>
<feature type="transmembrane region" description="Helical" evidence="8">
    <location>
        <begin position="41"/>
        <end position="60"/>
    </location>
</feature>
<feature type="binding site" evidence="7">
    <location>
        <position position="190"/>
    </location>
    <ligand>
        <name>Zn(2+)</name>
        <dbReference type="ChEBI" id="CHEBI:29105"/>
    </ligand>
</feature>
<keyword evidence="3" id="KW-1003">Cell membrane</keyword>